<evidence type="ECO:0000256" key="8">
    <source>
        <dbReference type="ARBA" id="ARBA00029586"/>
    </source>
</evidence>
<keyword evidence="6" id="KW-0411">Iron-sulfur</keyword>
<dbReference type="InterPro" id="IPR036922">
    <property type="entry name" value="Rieske_2Fe-2S_sf"/>
</dbReference>
<dbReference type="Pfam" id="PF00355">
    <property type="entry name" value="Rieske"/>
    <property type="match status" value="1"/>
</dbReference>
<keyword evidence="7" id="KW-1015">Disulfide bond</keyword>
<evidence type="ECO:0000256" key="4">
    <source>
        <dbReference type="ARBA" id="ARBA00022723"/>
    </source>
</evidence>
<dbReference type="Proteomes" id="UP001589887">
    <property type="component" value="Unassembled WGS sequence"/>
</dbReference>
<sequence>MTTPTSRRAVLAVAAGTAALAGCGSSDDKKSSAASSAAETSPPVAAAPNTPTPSSEPTGSSAPAQGDVLAKTSDIPVGGGKVFAAKKVVVTQPEEGTFKAFSAICTHQGCTVKDVAGGTINCPCHGSKYRVADASVAAGPAPRPLPPERITVENGSIHLA</sequence>
<comment type="function">
    <text evidence="1">Iron-sulfur subunit of the cytochrome bc1 complex, an essential component of the respiratory electron transport chain required for ATP synthesis. The bc1 complex catalyzes the oxidation of menaquinol and the reduction of cytochrome c in the respiratory chain. The bc1 complex operates through a Q-cycle mechanism that couples electron transfer to generation of the proton gradient that drives ATP synthesis.</text>
</comment>
<dbReference type="Gene3D" id="2.102.10.10">
    <property type="entry name" value="Rieske [2Fe-2S] iron-sulphur domain"/>
    <property type="match status" value="1"/>
</dbReference>
<keyword evidence="13" id="KW-1185">Reference proteome</keyword>
<comment type="caution">
    <text evidence="12">The sequence shown here is derived from an EMBL/GenBank/DDBJ whole genome shotgun (WGS) entry which is preliminary data.</text>
</comment>
<evidence type="ECO:0000256" key="2">
    <source>
        <dbReference type="ARBA" id="ARBA00015816"/>
    </source>
</evidence>
<evidence type="ECO:0000256" key="1">
    <source>
        <dbReference type="ARBA" id="ARBA00002494"/>
    </source>
</evidence>
<gene>
    <name evidence="12" type="ORF">ACFH04_36375</name>
</gene>
<evidence type="ECO:0000259" key="11">
    <source>
        <dbReference type="PROSITE" id="PS51296"/>
    </source>
</evidence>
<reference evidence="12 13" key="1">
    <citation type="submission" date="2024-09" db="EMBL/GenBank/DDBJ databases">
        <authorList>
            <person name="Sun Q."/>
            <person name="Mori K."/>
        </authorList>
    </citation>
    <scope>NUCLEOTIDE SEQUENCE [LARGE SCALE GENOMIC DNA]</scope>
    <source>
        <strain evidence="12 13">JCM 4557</strain>
    </source>
</reference>
<dbReference type="SUPFAM" id="SSF50022">
    <property type="entry name" value="ISP domain"/>
    <property type="match status" value="1"/>
</dbReference>
<evidence type="ECO:0000256" key="10">
    <source>
        <dbReference type="SAM" id="MobiDB-lite"/>
    </source>
</evidence>
<feature type="domain" description="Rieske" evidence="11">
    <location>
        <begin position="67"/>
        <end position="159"/>
    </location>
</feature>
<organism evidence="12 13">
    <name type="scientific">Streptomyces noboritoensis</name>
    <dbReference type="NCBI Taxonomy" id="67337"/>
    <lineage>
        <taxon>Bacteria</taxon>
        <taxon>Bacillati</taxon>
        <taxon>Actinomycetota</taxon>
        <taxon>Actinomycetes</taxon>
        <taxon>Kitasatosporales</taxon>
        <taxon>Streptomycetaceae</taxon>
        <taxon>Streptomyces</taxon>
    </lineage>
</organism>
<dbReference type="PROSITE" id="PS51257">
    <property type="entry name" value="PROKAR_LIPOPROTEIN"/>
    <property type="match status" value="1"/>
</dbReference>
<feature type="compositionally biased region" description="Low complexity" evidence="10">
    <location>
        <begin position="32"/>
        <end position="64"/>
    </location>
</feature>
<feature type="region of interest" description="Disordered" evidence="10">
    <location>
        <begin position="20"/>
        <end position="76"/>
    </location>
</feature>
<dbReference type="EMBL" id="JBHMQV010000009">
    <property type="protein sequence ID" value="MFC0849154.1"/>
    <property type="molecule type" value="Genomic_DNA"/>
</dbReference>
<evidence type="ECO:0000313" key="13">
    <source>
        <dbReference type="Proteomes" id="UP001589887"/>
    </source>
</evidence>
<evidence type="ECO:0000256" key="7">
    <source>
        <dbReference type="ARBA" id="ARBA00023157"/>
    </source>
</evidence>
<dbReference type="InterPro" id="IPR005805">
    <property type="entry name" value="Rieske_Fe-S_prot_C"/>
</dbReference>
<evidence type="ECO:0000313" key="12">
    <source>
        <dbReference type="EMBL" id="MFC0849154.1"/>
    </source>
</evidence>
<dbReference type="PANTHER" id="PTHR10134">
    <property type="entry name" value="CYTOCHROME B-C1 COMPLEX SUBUNIT RIESKE, MITOCHONDRIAL"/>
    <property type="match status" value="1"/>
</dbReference>
<evidence type="ECO:0000256" key="6">
    <source>
        <dbReference type="ARBA" id="ARBA00023014"/>
    </source>
</evidence>
<dbReference type="PROSITE" id="PS51296">
    <property type="entry name" value="RIESKE"/>
    <property type="match status" value="1"/>
</dbReference>
<dbReference type="CDD" id="cd03467">
    <property type="entry name" value="Rieske"/>
    <property type="match status" value="1"/>
</dbReference>
<evidence type="ECO:0000256" key="3">
    <source>
        <dbReference type="ARBA" id="ARBA00022714"/>
    </source>
</evidence>
<protein>
    <recommendedName>
        <fullName evidence="2">Cytochrome bc1 complex Rieske iron-sulfur subunit</fullName>
    </recommendedName>
    <alternativeName>
        <fullName evidence="8">Cytochrome bc1 reductase complex subunit QcrA</fullName>
    </alternativeName>
</protein>
<evidence type="ECO:0000256" key="9">
    <source>
        <dbReference type="ARBA" id="ARBA00034078"/>
    </source>
</evidence>
<accession>A0ABV6TVG8</accession>
<dbReference type="InterPro" id="IPR014349">
    <property type="entry name" value="Rieske_Fe-S_prot"/>
</dbReference>
<dbReference type="InterPro" id="IPR017941">
    <property type="entry name" value="Rieske_2Fe-2S"/>
</dbReference>
<dbReference type="PRINTS" id="PR00162">
    <property type="entry name" value="RIESKE"/>
</dbReference>
<proteinExistence type="predicted"/>
<keyword evidence="4" id="KW-0479">Metal-binding</keyword>
<keyword evidence="3" id="KW-0001">2Fe-2S</keyword>
<evidence type="ECO:0000256" key="5">
    <source>
        <dbReference type="ARBA" id="ARBA00023004"/>
    </source>
</evidence>
<dbReference type="PROSITE" id="PS51318">
    <property type="entry name" value="TAT"/>
    <property type="match status" value="1"/>
</dbReference>
<dbReference type="InterPro" id="IPR006311">
    <property type="entry name" value="TAT_signal"/>
</dbReference>
<name>A0ABV6TVG8_9ACTN</name>
<keyword evidence="5" id="KW-0408">Iron</keyword>
<comment type="cofactor">
    <cofactor evidence="9">
        <name>[2Fe-2S] cluster</name>
        <dbReference type="ChEBI" id="CHEBI:190135"/>
    </cofactor>
</comment>
<dbReference type="RefSeq" id="WP_190089768.1">
    <property type="nucleotide sequence ID" value="NZ_JBHMQV010000009.1"/>
</dbReference>